<evidence type="ECO:0008006" key="4">
    <source>
        <dbReference type="Google" id="ProtNLM"/>
    </source>
</evidence>
<feature type="region of interest" description="Disordered" evidence="1">
    <location>
        <begin position="34"/>
        <end position="96"/>
    </location>
</feature>
<evidence type="ECO:0000313" key="2">
    <source>
        <dbReference type="EMBL" id="MDN4174726.1"/>
    </source>
</evidence>
<organism evidence="2 3">
    <name type="scientific">Nocardioides oceani</name>
    <dbReference type="NCBI Taxonomy" id="3058369"/>
    <lineage>
        <taxon>Bacteria</taxon>
        <taxon>Bacillati</taxon>
        <taxon>Actinomycetota</taxon>
        <taxon>Actinomycetes</taxon>
        <taxon>Propionibacteriales</taxon>
        <taxon>Nocardioidaceae</taxon>
        <taxon>Nocardioides</taxon>
    </lineage>
</organism>
<feature type="compositionally biased region" description="Basic and acidic residues" evidence="1">
    <location>
        <begin position="225"/>
        <end position="247"/>
    </location>
</feature>
<dbReference type="EMBL" id="JAUHJQ010000008">
    <property type="protein sequence ID" value="MDN4174726.1"/>
    <property type="molecule type" value="Genomic_DNA"/>
</dbReference>
<feature type="region of interest" description="Disordered" evidence="1">
    <location>
        <begin position="1"/>
        <end position="21"/>
    </location>
</feature>
<evidence type="ECO:0000313" key="3">
    <source>
        <dbReference type="Proteomes" id="UP001168620"/>
    </source>
</evidence>
<feature type="region of interest" description="Disordered" evidence="1">
    <location>
        <begin position="219"/>
        <end position="268"/>
    </location>
</feature>
<feature type="compositionally biased region" description="Polar residues" evidence="1">
    <location>
        <begin position="76"/>
        <end position="85"/>
    </location>
</feature>
<proteinExistence type="predicted"/>
<comment type="caution">
    <text evidence="2">The sequence shown here is derived from an EMBL/GenBank/DDBJ whole genome shotgun (WGS) entry which is preliminary data.</text>
</comment>
<keyword evidence="3" id="KW-1185">Reference proteome</keyword>
<protein>
    <recommendedName>
        <fullName evidence="4">DUF4355 domain-containing protein</fullName>
    </recommendedName>
</protein>
<name>A0ABT8FJ75_9ACTN</name>
<sequence length="268" mass="28386">MHLSLPTHPTKRHPRTGAPLEALWVRPDGRVMWPILGASPDDPADGSGGGDGGPGGDPAGGTGGGSGGGSGGGGQQTRTNATDGQGNDLGFPKDTPIAEMSDKEQAAYWRYNSRKHEGRFKDLVGDRKPEDVKADLDAYAQVRQQQMTPAEQALAAAREEGKAEAITAERRNAATTIFRAALETGGIEGDDLDELVTSLNVDAYLTDSGVDTTKLTNFAKRFHPSGKDDKQDRRRDFGGGKRKEGQETRGSAGKAEAQRRFGKPTSGE</sequence>
<dbReference type="Proteomes" id="UP001168620">
    <property type="component" value="Unassembled WGS sequence"/>
</dbReference>
<accession>A0ABT8FJ75</accession>
<gene>
    <name evidence="2" type="ORF">QWY28_17325</name>
</gene>
<dbReference type="RefSeq" id="WP_300953820.1">
    <property type="nucleotide sequence ID" value="NZ_JAUHJQ010000008.1"/>
</dbReference>
<reference evidence="2" key="1">
    <citation type="submission" date="2023-06" db="EMBL/GenBank/DDBJ databases">
        <title>Draft genome sequence of Nocardioides sp. SOB77.</title>
        <authorList>
            <person name="Zhang G."/>
        </authorList>
    </citation>
    <scope>NUCLEOTIDE SEQUENCE</scope>
    <source>
        <strain evidence="2">SOB77</strain>
    </source>
</reference>
<feature type="compositionally biased region" description="Gly residues" evidence="1">
    <location>
        <begin position="46"/>
        <end position="75"/>
    </location>
</feature>
<evidence type="ECO:0000256" key="1">
    <source>
        <dbReference type="SAM" id="MobiDB-lite"/>
    </source>
</evidence>